<reference evidence="4 5" key="1">
    <citation type="submission" date="2019-08" db="EMBL/GenBank/DDBJ databases">
        <authorList>
            <person name="Liang Q."/>
        </authorList>
    </citation>
    <scope>NUCLEOTIDE SEQUENCE [LARGE SCALE GENOMIC DNA]</scope>
    <source>
        <strain evidence="4 5">V1718</strain>
    </source>
</reference>
<protein>
    <submittedName>
        <fullName evidence="4">Pyridoxal-phosphate dependent enzyme</fullName>
    </submittedName>
</protein>
<dbReference type="Gene3D" id="3.40.50.1100">
    <property type="match status" value="2"/>
</dbReference>
<dbReference type="RefSeq" id="WP_146963636.1">
    <property type="nucleotide sequence ID" value="NZ_CP042467.1"/>
</dbReference>
<dbReference type="InterPro" id="IPR050214">
    <property type="entry name" value="Cys_Synth/Cystath_Beta-Synth"/>
</dbReference>
<dbReference type="InterPro" id="IPR036052">
    <property type="entry name" value="TrpB-like_PALP_sf"/>
</dbReference>
<sequence length="304" mass="33459">MATETQSLENTNPPVYKTGRVDLMVGKTPLRRLKSMGQGRCPIFIKMENLNPSGSIRDRYIAEIVLRAMDAQSIQVGDEICLAGLNDSAVSASYVASKLGLRCTVFTPESSSKRLLETFETFGGKIVWTSAAAGLQGAIKEAAKWARDGIDRLYVDGYRRQAVKDSYRYLAMEIIESLEDTPLGGFTTSVTTGATFREVSRALRQMQANLEVRGAKLEENEFATAEENPYISSVTLAQLWEIRDEISEKEGILLGPKGAACVQIALDLEAELAPGRSIVALNPDSGQRYIGWEDRELFRANTFA</sequence>
<name>A0A5B8Y2G3_9DELT</name>
<dbReference type="Pfam" id="PF00291">
    <property type="entry name" value="PALP"/>
    <property type="match status" value="1"/>
</dbReference>
<dbReference type="InterPro" id="IPR001926">
    <property type="entry name" value="TrpB-like_PALP"/>
</dbReference>
<dbReference type="SUPFAM" id="SSF53686">
    <property type="entry name" value="Tryptophan synthase beta subunit-like PLP-dependent enzymes"/>
    <property type="match status" value="1"/>
</dbReference>
<dbReference type="PANTHER" id="PTHR10314">
    <property type="entry name" value="CYSTATHIONINE BETA-SYNTHASE"/>
    <property type="match status" value="1"/>
</dbReference>
<dbReference type="AlphaFoldDB" id="A0A5B8Y2G3"/>
<dbReference type="KEGG" id="bbae:FRD01_23665"/>
<evidence type="ECO:0000259" key="3">
    <source>
        <dbReference type="Pfam" id="PF00291"/>
    </source>
</evidence>
<dbReference type="CDD" id="cd00640">
    <property type="entry name" value="Trp-synth-beta_II"/>
    <property type="match status" value="1"/>
</dbReference>
<dbReference type="GO" id="GO:1901605">
    <property type="term" value="P:alpha-amino acid metabolic process"/>
    <property type="evidence" value="ECO:0007669"/>
    <property type="project" value="UniProtKB-ARBA"/>
</dbReference>
<dbReference type="OrthoDB" id="9805733at2"/>
<keyword evidence="2" id="KW-0663">Pyridoxal phosphate</keyword>
<feature type="domain" description="Tryptophan synthase beta chain-like PALP" evidence="3">
    <location>
        <begin position="22"/>
        <end position="220"/>
    </location>
</feature>
<keyword evidence="5" id="KW-1185">Reference proteome</keyword>
<dbReference type="Proteomes" id="UP000321595">
    <property type="component" value="Chromosome"/>
</dbReference>
<organism evidence="4 5">
    <name type="scientific">Microvenator marinus</name>
    <dbReference type="NCBI Taxonomy" id="2600177"/>
    <lineage>
        <taxon>Bacteria</taxon>
        <taxon>Deltaproteobacteria</taxon>
        <taxon>Bradymonadales</taxon>
        <taxon>Microvenatoraceae</taxon>
        <taxon>Microvenator</taxon>
    </lineage>
</organism>
<evidence type="ECO:0000256" key="2">
    <source>
        <dbReference type="ARBA" id="ARBA00022898"/>
    </source>
</evidence>
<accession>A0A5B8Y2G3</accession>
<gene>
    <name evidence="4" type="ORF">FRD01_23665</name>
</gene>
<evidence type="ECO:0000313" key="5">
    <source>
        <dbReference type="Proteomes" id="UP000321595"/>
    </source>
</evidence>
<dbReference type="EMBL" id="CP042467">
    <property type="protein sequence ID" value="QED30176.1"/>
    <property type="molecule type" value="Genomic_DNA"/>
</dbReference>
<evidence type="ECO:0000256" key="1">
    <source>
        <dbReference type="ARBA" id="ARBA00001933"/>
    </source>
</evidence>
<evidence type="ECO:0000313" key="4">
    <source>
        <dbReference type="EMBL" id="QED30176.1"/>
    </source>
</evidence>
<proteinExistence type="predicted"/>
<comment type="cofactor">
    <cofactor evidence="1">
        <name>pyridoxal 5'-phosphate</name>
        <dbReference type="ChEBI" id="CHEBI:597326"/>
    </cofactor>
</comment>